<protein>
    <submittedName>
        <fullName evidence="2">Uncharacterized protein</fullName>
    </submittedName>
</protein>
<feature type="region of interest" description="Disordered" evidence="1">
    <location>
        <begin position="1"/>
        <end position="55"/>
    </location>
</feature>
<accession>A0A0P9HFP6</accession>
<dbReference type="AlphaFoldDB" id="A0A0P9HFP6"/>
<dbReference type="EMBL" id="LJCR01000223">
    <property type="protein sequence ID" value="KPV53590.1"/>
    <property type="molecule type" value="Genomic_DNA"/>
</dbReference>
<reference evidence="2 3" key="1">
    <citation type="submission" date="2015-09" db="EMBL/GenBank/DDBJ databases">
        <title>Draft genome sequence of Kouleothrix aurantiaca JCM 19913.</title>
        <authorList>
            <person name="Hemp J."/>
        </authorList>
    </citation>
    <scope>NUCLEOTIDE SEQUENCE [LARGE SCALE GENOMIC DNA]</scope>
    <source>
        <strain evidence="2 3">COM-B</strain>
    </source>
</reference>
<dbReference type="Proteomes" id="UP000050509">
    <property type="component" value="Unassembled WGS sequence"/>
</dbReference>
<feature type="compositionally biased region" description="Basic and acidic residues" evidence="1">
    <location>
        <begin position="11"/>
        <end position="26"/>
    </location>
</feature>
<proteinExistence type="predicted"/>
<evidence type="ECO:0000313" key="3">
    <source>
        <dbReference type="Proteomes" id="UP000050509"/>
    </source>
</evidence>
<evidence type="ECO:0000313" key="2">
    <source>
        <dbReference type="EMBL" id="KPV53590.1"/>
    </source>
</evidence>
<sequence length="185" mass="19450">MSDTPENPGTPRERPADEVAHLDHSAADTGLHAPHADTSHRKKTPAPAAPAESLARPRGALVAMRKSGGLRFTWRLLVVHQDGRLIYKSNEIGAPEKARVIGTIDAAQKAALDAALAATTFEARAYGGRQNPDAFAYEIIARVGEDNHYAEAIQGSIPAALQPLITQLNALLPGAAPATPSGSDD</sequence>
<evidence type="ECO:0000256" key="1">
    <source>
        <dbReference type="SAM" id="MobiDB-lite"/>
    </source>
</evidence>
<organism evidence="2 3">
    <name type="scientific">Kouleothrix aurantiaca</name>
    <dbReference type="NCBI Taxonomy" id="186479"/>
    <lineage>
        <taxon>Bacteria</taxon>
        <taxon>Bacillati</taxon>
        <taxon>Chloroflexota</taxon>
        <taxon>Chloroflexia</taxon>
        <taxon>Chloroflexales</taxon>
        <taxon>Roseiflexineae</taxon>
        <taxon>Roseiflexaceae</taxon>
        <taxon>Kouleothrix</taxon>
    </lineage>
</organism>
<keyword evidence="3" id="KW-1185">Reference proteome</keyword>
<name>A0A0P9HFP6_9CHLR</name>
<comment type="caution">
    <text evidence="2">The sequence shown here is derived from an EMBL/GenBank/DDBJ whole genome shotgun (WGS) entry which is preliminary data.</text>
</comment>
<gene>
    <name evidence="2" type="ORF">SE17_08775</name>
</gene>